<dbReference type="SUPFAM" id="SSF141868">
    <property type="entry name" value="EAL domain-like"/>
    <property type="match status" value="1"/>
</dbReference>
<dbReference type="STRING" id="871963.Desdi_1555"/>
<keyword evidence="2" id="KW-0472">Membrane</keyword>
<dbReference type="SMART" id="SM00267">
    <property type="entry name" value="GGDEF"/>
    <property type="match status" value="1"/>
</dbReference>
<name>L0F7Z6_DESDL</name>
<dbReference type="KEGG" id="ddl:Desdi_1555"/>
<evidence type="ECO:0000313" key="6">
    <source>
        <dbReference type="Proteomes" id="UP000010797"/>
    </source>
</evidence>
<dbReference type="InterPro" id="IPR043128">
    <property type="entry name" value="Rev_trsase/Diguanyl_cyclase"/>
</dbReference>
<dbReference type="InterPro" id="IPR007487">
    <property type="entry name" value="ABC_transpt-TYRBP-like"/>
</dbReference>
<dbReference type="InterPro" id="IPR035965">
    <property type="entry name" value="PAS-like_dom_sf"/>
</dbReference>
<keyword evidence="6" id="KW-1185">Reference proteome</keyword>
<dbReference type="PANTHER" id="PTHR44757">
    <property type="entry name" value="DIGUANYLATE CYCLASE DGCP"/>
    <property type="match status" value="1"/>
</dbReference>
<dbReference type="Gene3D" id="3.30.450.20">
    <property type="entry name" value="PAS domain"/>
    <property type="match status" value="1"/>
</dbReference>
<dbReference type="OrthoDB" id="9805474at2"/>
<dbReference type="InterPro" id="IPR052155">
    <property type="entry name" value="Biofilm_reg_signaling"/>
</dbReference>
<dbReference type="Gene3D" id="3.20.20.450">
    <property type="entry name" value="EAL domain"/>
    <property type="match status" value="1"/>
</dbReference>
<feature type="domain" description="EAL" evidence="3">
    <location>
        <begin position="715"/>
        <end position="965"/>
    </location>
</feature>
<evidence type="ECO:0000256" key="2">
    <source>
        <dbReference type="SAM" id="Phobius"/>
    </source>
</evidence>
<dbReference type="AlphaFoldDB" id="L0F7Z6"/>
<dbReference type="InterPro" id="IPR029787">
    <property type="entry name" value="Nucleotide_cyclase"/>
</dbReference>
<accession>L0F7Z6</accession>
<protein>
    <submittedName>
        <fullName evidence="5">Diguanylate cyclase (GGDEF) domain-containing protein</fullName>
    </submittedName>
</protein>
<dbReference type="InterPro" id="IPR035919">
    <property type="entry name" value="EAL_sf"/>
</dbReference>
<dbReference type="CDD" id="cd01949">
    <property type="entry name" value="GGDEF"/>
    <property type="match status" value="1"/>
</dbReference>
<dbReference type="PANTHER" id="PTHR44757:SF2">
    <property type="entry name" value="BIOFILM ARCHITECTURE MAINTENANCE PROTEIN MBAA"/>
    <property type="match status" value="1"/>
</dbReference>
<dbReference type="RefSeq" id="WP_015262041.1">
    <property type="nucleotide sequence ID" value="NC_019903.1"/>
</dbReference>
<gene>
    <name evidence="5" type="ordered locus">Desdi_1555</name>
</gene>
<dbReference type="PROSITE" id="PS50887">
    <property type="entry name" value="GGDEF"/>
    <property type="match status" value="1"/>
</dbReference>
<dbReference type="HOGENOM" id="CLU_000445_49_3_9"/>
<dbReference type="Pfam" id="PF00563">
    <property type="entry name" value="EAL"/>
    <property type="match status" value="1"/>
</dbReference>
<dbReference type="SUPFAM" id="SSF55073">
    <property type="entry name" value="Nucleotide cyclase"/>
    <property type="match status" value="1"/>
</dbReference>
<sequence length="969" mass="110097">MRISRRNLMTKITIILALVCFTMGTGSSIYAQDDPRVLFISSYSQSYNSVPDQIEGIHEALDPYHIQLDIEYMDTKRFDTPEHIDNFYSSLQYKLKALDPYDAIIVGDDQALEFATTYQKDLFAGLPIIFLGINDVNRAEKAAQNKYITGVIEITPYKENIELALKFNSNVKRVIGILDNSITGAGHKDQFYGAVGYYPSLRFEDINTSEYTFEELAEILRGIQDDSIILYLDMHHDKAGEFKTIEEAAAFIGENTHVPVYRPSIGGVGEGIVGGIQISYQESGKIAGDMVLQVLEGTPIETISMIDKSPYYPIFDYKVLQKFNIDKGMVPPDSVLINKEVSYFEEHLYFILGVFAVLIVMLIISTLLGLDNLRHRTMQRKLKESNEELSATYEELAATEEELRFQYKVTEENAQRSELLKQKYEHAINSTNSVVWEVSLQTRKVYFSENINSLLSLPLHSIGNIDQVLRSFFDEEIIRELEEETQAYLSKKKSEINIQIPLDAGDNQTKWLKIQGKAKSGDQEEVLLYGILTDVTQTKLQEEYIDQLAHNDYLTGLPNRMSFMNKLMEETQKGNPLIIIFMDIDNFKEINDTLGHVWGDKVLRAVAQILSGNACQGMFVSRFGGDEFLVLATNGSGIIEGCIKQIREVFAEPILIDNTEFSIKFSMGITRFPEDSTDIHQLIMNADTALYHVKRNGKNNYMFYNQEMQKELRNKAEIEGILRKSLQDDSIYLLYQPQVNVKTGEVEGFEALARLKDHAIPPNVFIQIAEESDLICQIGRAVTIKAIQQLASWRDKGYPRKPISINFSSKQMRDKDYLVFLVQTLKEYNLDGRYLEIEITESILLEETALTLEFLEQVKSLGISIALDDFGTGFSSINYLTYIPVDKVKLDKSLCDKFLNSDNTRVIDSIIALAHGLNLVITAEGIEEPWQYAQLKASGCDTIQGYLFSKPLEADSAEEIYDKNFLQVD</sequence>
<dbReference type="EMBL" id="CP003344">
    <property type="protein sequence ID" value="AGA69048.1"/>
    <property type="molecule type" value="Genomic_DNA"/>
</dbReference>
<dbReference type="Proteomes" id="UP000010797">
    <property type="component" value="Chromosome"/>
</dbReference>
<dbReference type="SUPFAM" id="SSF55785">
    <property type="entry name" value="PYP-like sensor domain (PAS domain)"/>
    <property type="match status" value="1"/>
</dbReference>
<dbReference type="CDD" id="cd01948">
    <property type="entry name" value="EAL"/>
    <property type="match status" value="1"/>
</dbReference>
<dbReference type="Pfam" id="PF00990">
    <property type="entry name" value="GGDEF"/>
    <property type="match status" value="1"/>
</dbReference>
<keyword evidence="2" id="KW-0812">Transmembrane</keyword>
<dbReference type="NCBIfam" id="TIGR00254">
    <property type="entry name" value="GGDEF"/>
    <property type="match status" value="1"/>
</dbReference>
<feature type="domain" description="GGDEF" evidence="4">
    <location>
        <begin position="575"/>
        <end position="706"/>
    </location>
</feature>
<dbReference type="Gene3D" id="3.30.70.270">
    <property type="match status" value="1"/>
</dbReference>
<feature type="coiled-coil region" evidence="1">
    <location>
        <begin position="375"/>
        <end position="406"/>
    </location>
</feature>
<keyword evidence="2" id="KW-1133">Transmembrane helix</keyword>
<proteinExistence type="predicted"/>
<dbReference type="PROSITE" id="PS50883">
    <property type="entry name" value="EAL"/>
    <property type="match status" value="1"/>
</dbReference>
<evidence type="ECO:0000259" key="4">
    <source>
        <dbReference type="PROSITE" id="PS50887"/>
    </source>
</evidence>
<reference evidence="6" key="1">
    <citation type="submission" date="2012-02" db="EMBL/GenBank/DDBJ databases">
        <title>Complete sequence of Desulfitobacterium dichloroeliminans LMG P-21439.</title>
        <authorList>
            <person name="Lucas S."/>
            <person name="Han J."/>
            <person name="Lapidus A."/>
            <person name="Cheng J.-F."/>
            <person name="Goodwin L."/>
            <person name="Pitluck S."/>
            <person name="Peters L."/>
            <person name="Ovchinnikova G."/>
            <person name="Teshima H."/>
            <person name="Detter J.C."/>
            <person name="Han C."/>
            <person name="Tapia R."/>
            <person name="Land M."/>
            <person name="Hauser L."/>
            <person name="Kyrpides N."/>
            <person name="Ivanova N."/>
            <person name="Pagani I."/>
            <person name="Kruse T."/>
            <person name="de Vos W.M."/>
            <person name="Boon N."/>
            <person name="Smidt H."/>
            <person name="Woyke T."/>
        </authorList>
    </citation>
    <scope>NUCLEOTIDE SEQUENCE [LARGE SCALE GENOMIC DNA]</scope>
    <source>
        <strain evidence="6">LMG P-21439 / DCA1</strain>
    </source>
</reference>
<dbReference type="eggNOG" id="COG2984">
    <property type="taxonomic scope" value="Bacteria"/>
</dbReference>
<organism evidence="5 6">
    <name type="scientific">Desulfitobacterium dichloroeliminans (strain LMG P-21439 / DCA1)</name>
    <dbReference type="NCBI Taxonomy" id="871963"/>
    <lineage>
        <taxon>Bacteria</taxon>
        <taxon>Bacillati</taxon>
        <taxon>Bacillota</taxon>
        <taxon>Clostridia</taxon>
        <taxon>Eubacteriales</taxon>
        <taxon>Desulfitobacteriaceae</taxon>
        <taxon>Desulfitobacterium</taxon>
    </lineage>
</organism>
<dbReference type="eggNOG" id="COG5001">
    <property type="taxonomic scope" value="Bacteria"/>
</dbReference>
<dbReference type="SMART" id="SM00052">
    <property type="entry name" value="EAL"/>
    <property type="match status" value="1"/>
</dbReference>
<evidence type="ECO:0000256" key="1">
    <source>
        <dbReference type="SAM" id="Coils"/>
    </source>
</evidence>
<evidence type="ECO:0000313" key="5">
    <source>
        <dbReference type="EMBL" id="AGA69048.1"/>
    </source>
</evidence>
<evidence type="ECO:0000259" key="3">
    <source>
        <dbReference type="PROSITE" id="PS50883"/>
    </source>
</evidence>
<dbReference type="Pfam" id="PF04392">
    <property type="entry name" value="ABC_sub_bind"/>
    <property type="match status" value="1"/>
</dbReference>
<dbReference type="InterPro" id="IPR000160">
    <property type="entry name" value="GGDEF_dom"/>
</dbReference>
<dbReference type="InterPro" id="IPR001633">
    <property type="entry name" value="EAL_dom"/>
</dbReference>
<keyword evidence="1" id="KW-0175">Coiled coil</keyword>
<feature type="transmembrane region" description="Helical" evidence="2">
    <location>
        <begin position="348"/>
        <end position="370"/>
    </location>
</feature>
<dbReference type="Gene3D" id="3.40.50.2300">
    <property type="match status" value="2"/>
</dbReference>